<evidence type="ECO:0000256" key="1">
    <source>
        <dbReference type="SAM" id="MobiDB-lite"/>
    </source>
</evidence>
<evidence type="ECO:0000313" key="2">
    <source>
        <dbReference type="EMBL" id="GAA1401359.1"/>
    </source>
</evidence>
<gene>
    <name evidence="2" type="ORF">GCM10009613_59540</name>
</gene>
<protein>
    <submittedName>
        <fullName evidence="2">Uncharacterized protein</fullName>
    </submittedName>
</protein>
<proteinExistence type="predicted"/>
<comment type="caution">
    <text evidence="2">The sequence shown here is derived from an EMBL/GenBank/DDBJ whole genome shotgun (WGS) entry which is preliminary data.</text>
</comment>
<dbReference type="Proteomes" id="UP001501414">
    <property type="component" value="Unassembled WGS sequence"/>
</dbReference>
<accession>A0ABN1YA60</accession>
<name>A0ABN1YA60_9PSEU</name>
<reference evidence="2 3" key="1">
    <citation type="journal article" date="2019" name="Int. J. Syst. Evol. Microbiol.">
        <title>The Global Catalogue of Microorganisms (GCM) 10K type strain sequencing project: providing services to taxonomists for standard genome sequencing and annotation.</title>
        <authorList>
            <consortium name="The Broad Institute Genomics Platform"/>
            <consortium name="The Broad Institute Genome Sequencing Center for Infectious Disease"/>
            <person name="Wu L."/>
            <person name="Ma J."/>
        </authorList>
    </citation>
    <scope>NUCLEOTIDE SEQUENCE [LARGE SCALE GENOMIC DNA]</scope>
    <source>
        <strain evidence="2 3">JCM 11896</strain>
    </source>
</reference>
<sequence length="137" mass="14136">MVVGTAIVQRSTAAVRDGERPGVVGGRIGQSAGMRPDLRRDPDALDRMATRLDDAVVDLRAAVAAGPTGEHGRDALRIADELESLAATARYCAGAARAADEMTAAAFRAAHWTTPSHPAGPSDPAGRSDPAGARDPR</sequence>
<feature type="region of interest" description="Disordered" evidence="1">
    <location>
        <begin position="109"/>
        <end position="137"/>
    </location>
</feature>
<organism evidence="2 3">
    <name type="scientific">Pseudonocardia kongjuensis</name>
    <dbReference type="NCBI Taxonomy" id="102227"/>
    <lineage>
        <taxon>Bacteria</taxon>
        <taxon>Bacillati</taxon>
        <taxon>Actinomycetota</taxon>
        <taxon>Actinomycetes</taxon>
        <taxon>Pseudonocardiales</taxon>
        <taxon>Pseudonocardiaceae</taxon>
        <taxon>Pseudonocardia</taxon>
    </lineage>
</organism>
<dbReference type="EMBL" id="BAAAJK010000053">
    <property type="protein sequence ID" value="GAA1401359.1"/>
    <property type="molecule type" value="Genomic_DNA"/>
</dbReference>
<keyword evidence="3" id="KW-1185">Reference proteome</keyword>
<evidence type="ECO:0000313" key="3">
    <source>
        <dbReference type="Proteomes" id="UP001501414"/>
    </source>
</evidence>